<feature type="transmembrane region" description="Helical" evidence="1">
    <location>
        <begin position="226"/>
        <end position="246"/>
    </location>
</feature>
<keyword evidence="6" id="KW-1185">Reference proteome</keyword>
<evidence type="ECO:0000313" key="4">
    <source>
        <dbReference type="EMBL" id="KAJ6246596.1"/>
    </source>
</evidence>
<feature type="domain" description="CWH43-like N-terminal" evidence="2">
    <location>
        <begin position="26"/>
        <end position="249"/>
    </location>
</feature>
<feature type="transmembrane region" description="Helical" evidence="1">
    <location>
        <begin position="21"/>
        <end position="48"/>
    </location>
</feature>
<organism evidence="3 5">
    <name type="scientific">Anaeramoeba flamelloides</name>
    <dbReference type="NCBI Taxonomy" id="1746091"/>
    <lineage>
        <taxon>Eukaryota</taxon>
        <taxon>Metamonada</taxon>
        <taxon>Anaeramoebidae</taxon>
        <taxon>Anaeramoeba</taxon>
    </lineage>
</organism>
<reference evidence="4" key="1">
    <citation type="submission" date="2022-08" db="EMBL/GenBank/DDBJ databases">
        <title>Novel sulfate-reducing endosymbionts in the free-living metamonad Anaeramoeba.</title>
        <authorList>
            <person name="Jerlstrom-Hultqvist J."/>
            <person name="Cepicka I."/>
            <person name="Gallot-Lavallee L."/>
            <person name="Salas-Leiva D."/>
            <person name="Curtis B.A."/>
            <person name="Zahonova K."/>
            <person name="Pipaliya S."/>
            <person name="Dacks J."/>
            <person name="Roger A.J."/>
        </authorList>
    </citation>
    <scope>NUCLEOTIDE SEQUENCE</scope>
    <source>
        <strain evidence="4">Schooner1</strain>
    </source>
</reference>
<feature type="transmembrane region" description="Helical" evidence="1">
    <location>
        <begin position="193"/>
        <end position="214"/>
    </location>
</feature>
<evidence type="ECO:0000313" key="3">
    <source>
        <dbReference type="EMBL" id="KAJ3445719.1"/>
    </source>
</evidence>
<accession>A0AAV8A0J5</accession>
<sequence length="274" mass="31279">MTSKKEQTKPSTISDSLIIGFGMNGLTWFQLILTTSCISICHVLNQIYRRNDLTIPFISLLFNHPVEHLVSSTLLTTTAFINIFTSFINYVQMSKRFPKSDKLLLMILVFRFLSGSTLIVTVNVPLQTDWNTISSVGIFSLDEFNHKITIFSRLHLLGLNSFFLSCAAFQFLSQIFIYTQEIYKIKGLKEKCILRFIYTIINIVSLANLKLVGSLLVNGRPQNVEFFLNLAALFQHFSVISIFLFLGTSLNFDNTVAIKIYDIKKDEIKKAKMD</sequence>
<evidence type="ECO:0000259" key="2">
    <source>
        <dbReference type="Pfam" id="PF10277"/>
    </source>
</evidence>
<evidence type="ECO:0000313" key="6">
    <source>
        <dbReference type="Proteomes" id="UP001150062"/>
    </source>
</evidence>
<protein>
    <submittedName>
        <fullName evidence="3">Fasting-inducible integral membrane protein tm6p1-related</fullName>
    </submittedName>
</protein>
<feature type="transmembrane region" description="Helical" evidence="1">
    <location>
        <begin position="150"/>
        <end position="172"/>
    </location>
</feature>
<keyword evidence="1" id="KW-0812">Transmembrane</keyword>
<feature type="transmembrane region" description="Helical" evidence="1">
    <location>
        <begin position="103"/>
        <end position="126"/>
    </location>
</feature>
<dbReference type="AlphaFoldDB" id="A0AAV8A0J5"/>
<dbReference type="EMBL" id="JANTQA010000023">
    <property type="protein sequence ID" value="KAJ3445719.1"/>
    <property type="molecule type" value="Genomic_DNA"/>
</dbReference>
<evidence type="ECO:0000313" key="5">
    <source>
        <dbReference type="Proteomes" id="UP001146793"/>
    </source>
</evidence>
<dbReference type="Pfam" id="PF10277">
    <property type="entry name" value="Frag1"/>
    <property type="match status" value="1"/>
</dbReference>
<dbReference type="Proteomes" id="UP001146793">
    <property type="component" value="Unassembled WGS sequence"/>
</dbReference>
<feature type="transmembrane region" description="Helical" evidence="1">
    <location>
        <begin position="68"/>
        <end position="91"/>
    </location>
</feature>
<evidence type="ECO:0000256" key="1">
    <source>
        <dbReference type="SAM" id="Phobius"/>
    </source>
</evidence>
<dbReference type="InterPro" id="IPR019402">
    <property type="entry name" value="CWH43_N"/>
</dbReference>
<proteinExistence type="predicted"/>
<dbReference type="EMBL" id="JAOAOG010000133">
    <property type="protein sequence ID" value="KAJ6246596.1"/>
    <property type="molecule type" value="Genomic_DNA"/>
</dbReference>
<comment type="caution">
    <text evidence="3">The sequence shown here is derived from an EMBL/GenBank/DDBJ whole genome shotgun (WGS) entry which is preliminary data.</text>
</comment>
<name>A0AAV8A0J5_9EUKA</name>
<gene>
    <name evidence="3" type="ORF">M0812_11606</name>
    <name evidence="4" type="ORF">M0813_19263</name>
</gene>
<keyword evidence="1" id="KW-0472">Membrane</keyword>
<dbReference type="Proteomes" id="UP001150062">
    <property type="component" value="Unassembled WGS sequence"/>
</dbReference>
<reference evidence="3" key="2">
    <citation type="submission" date="2022-08" db="EMBL/GenBank/DDBJ databases">
        <title>Novel sulphate-reducing endosymbionts in the free-living metamonad Anaeramoeba.</title>
        <authorList>
            <person name="Jerlstrom-Hultqvist J."/>
            <person name="Cepicka I."/>
            <person name="Gallot-Lavallee L."/>
            <person name="Salas-Leiva D."/>
            <person name="Curtis B.A."/>
            <person name="Zahonova K."/>
            <person name="Pipaliya S."/>
            <person name="Dacks J."/>
            <person name="Roger A.J."/>
        </authorList>
    </citation>
    <scope>NUCLEOTIDE SEQUENCE</scope>
    <source>
        <strain evidence="3">Busselton2</strain>
    </source>
</reference>
<keyword evidence="1" id="KW-1133">Transmembrane helix</keyword>